<dbReference type="Proteomes" id="UP000781958">
    <property type="component" value="Unassembled WGS sequence"/>
</dbReference>
<evidence type="ECO:0000313" key="3">
    <source>
        <dbReference type="Proteomes" id="UP000781958"/>
    </source>
</evidence>
<protein>
    <submittedName>
        <fullName evidence="2">Uncharacterized protein</fullName>
    </submittedName>
</protein>
<evidence type="ECO:0000313" key="2">
    <source>
        <dbReference type="EMBL" id="MBP2292821.1"/>
    </source>
</evidence>
<dbReference type="RefSeq" id="WP_209766682.1">
    <property type="nucleotide sequence ID" value="NZ_JAGINP010000008.1"/>
</dbReference>
<accession>A0ABS4SJT7</accession>
<organism evidence="2 3">
    <name type="scientific">Azospirillum rugosum</name>
    <dbReference type="NCBI Taxonomy" id="416170"/>
    <lineage>
        <taxon>Bacteria</taxon>
        <taxon>Pseudomonadati</taxon>
        <taxon>Pseudomonadota</taxon>
        <taxon>Alphaproteobacteria</taxon>
        <taxon>Rhodospirillales</taxon>
        <taxon>Azospirillaceae</taxon>
        <taxon>Azospirillum</taxon>
    </lineage>
</organism>
<sequence length="59" mass="6233">MQKTHSLERLVVVVGVALASLLTVAASAAVHTEAAPAAAPSHIDWQAITDTANQQFYFN</sequence>
<gene>
    <name evidence="2" type="ORF">J2851_002602</name>
</gene>
<keyword evidence="1" id="KW-0732">Signal</keyword>
<feature type="chain" id="PRO_5045409332" evidence="1">
    <location>
        <begin position="29"/>
        <end position="59"/>
    </location>
</feature>
<reference evidence="2 3" key="1">
    <citation type="submission" date="2021-03" db="EMBL/GenBank/DDBJ databases">
        <title>Genomic Encyclopedia of Type Strains, Phase III (KMG-III): the genomes of soil and plant-associated and newly described type strains.</title>
        <authorList>
            <person name="Whitman W."/>
        </authorList>
    </citation>
    <scope>NUCLEOTIDE SEQUENCE [LARGE SCALE GENOMIC DNA]</scope>
    <source>
        <strain evidence="2 3">IMMIB AFH-6</strain>
    </source>
</reference>
<comment type="caution">
    <text evidence="2">The sequence shown here is derived from an EMBL/GenBank/DDBJ whole genome shotgun (WGS) entry which is preliminary data.</text>
</comment>
<feature type="signal peptide" evidence="1">
    <location>
        <begin position="1"/>
        <end position="28"/>
    </location>
</feature>
<proteinExistence type="predicted"/>
<evidence type="ECO:0000256" key="1">
    <source>
        <dbReference type="SAM" id="SignalP"/>
    </source>
</evidence>
<dbReference type="EMBL" id="JAGINP010000008">
    <property type="protein sequence ID" value="MBP2292821.1"/>
    <property type="molecule type" value="Genomic_DNA"/>
</dbReference>
<keyword evidence="3" id="KW-1185">Reference proteome</keyword>
<name>A0ABS4SJT7_9PROT</name>